<gene>
    <name evidence="2" type="ORF">GCM10009821_19230</name>
</gene>
<accession>A0ABN2W052</accession>
<dbReference type="Gene3D" id="3.40.50.12780">
    <property type="entry name" value="N-terminal domain of ligase-like"/>
    <property type="match status" value="1"/>
</dbReference>
<feature type="domain" description="AMP-dependent synthetase/ligase" evidence="1">
    <location>
        <begin position="12"/>
        <end position="79"/>
    </location>
</feature>
<dbReference type="InterPro" id="IPR000873">
    <property type="entry name" value="AMP-dep_synth/lig_dom"/>
</dbReference>
<evidence type="ECO:0000259" key="1">
    <source>
        <dbReference type="Pfam" id="PF00501"/>
    </source>
</evidence>
<comment type="caution">
    <text evidence="2">The sequence shown here is derived from an EMBL/GenBank/DDBJ whole genome shotgun (WGS) entry which is preliminary data.</text>
</comment>
<keyword evidence="3" id="KW-1185">Reference proteome</keyword>
<dbReference type="InterPro" id="IPR042099">
    <property type="entry name" value="ANL_N_sf"/>
</dbReference>
<sequence length="164" mass="16330">MPSLGFAMLDRHVVAGRADDLAVDVDGATLTFARLLEHTAALAGGLKVLGVGEGDLVVVDLPPGPERVTAVCACLRLGALPGRSGRPGGSTGPRAGTGVQVRHVDGVSVVTAGADRIDLVTVRRAGTSDPAVALPGDAEGFGAEAEACAPDVVLPLLAGRPVTV</sequence>
<evidence type="ECO:0000313" key="3">
    <source>
        <dbReference type="Proteomes" id="UP001501480"/>
    </source>
</evidence>
<dbReference type="EMBL" id="BAAAPY010000006">
    <property type="protein sequence ID" value="GAA2079293.1"/>
    <property type="molecule type" value="Genomic_DNA"/>
</dbReference>
<name>A0ABN2W052_9ACTN</name>
<protein>
    <recommendedName>
        <fullName evidence="1">AMP-dependent synthetase/ligase domain-containing protein</fullName>
    </recommendedName>
</protein>
<dbReference type="Pfam" id="PF00501">
    <property type="entry name" value="AMP-binding"/>
    <property type="match status" value="1"/>
</dbReference>
<proteinExistence type="predicted"/>
<reference evidence="2 3" key="1">
    <citation type="journal article" date="2019" name="Int. J. Syst. Evol. Microbiol.">
        <title>The Global Catalogue of Microorganisms (GCM) 10K type strain sequencing project: providing services to taxonomists for standard genome sequencing and annotation.</title>
        <authorList>
            <consortium name="The Broad Institute Genomics Platform"/>
            <consortium name="The Broad Institute Genome Sequencing Center for Infectious Disease"/>
            <person name="Wu L."/>
            <person name="Ma J."/>
        </authorList>
    </citation>
    <scope>NUCLEOTIDE SEQUENCE [LARGE SCALE GENOMIC DNA]</scope>
    <source>
        <strain evidence="2 3">JCM 15749</strain>
    </source>
</reference>
<dbReference type="SUPFAM" id="SSF56801">
    <property type="entry name" value="Acetyl-CoA synthetase-like"/>
    <property type="match status" value="1"/>
</dbReference>
<dbReference type="Proteomes" id="UP001501480">
    <property type="component" value="Unassembled WGS sequence"/>
</dbReference>
<organism evidence="2 3">
    <name type="scientific">Aeromicrobium halocynthiae</name>
    <dbReference type="NCBI Taxonomy" id="560557"/>
    <lineage>
        <taxon>Bacteria</taxon>
        <taxon>Bacillati</taxon>
        <taxon>Actinomycetota</taxon>
        <taxon>Actinomycetes</taxon>
        <taxon>Propionibacteriales</taxon>
        <taxon>Nocardioidaceae</taxon>
        <taxon>Aeromicrobium</taxon>
    </lineage>
</organism>
<evidence type="ECO:0000313" key="2">
    <source>
        <dbReference type="EMBL" id="GAA2079293.1"/>
    </source>
</evidence>
<dbReference type="RefSeq" id="WP_344327418.1">
    <property type="nucleotide sequence ID" value="NZ_BAAAPY010000006.1"/>
</dbReference>